<evidence type="ECO:0000313" key="2">
    <source>
        <dbReference type="EMBL" id="GAW92449.1"/>
    </source>
</evidence>
<dbReference type="Pfam" id="PF13683">
    <property type="entry name" value="rve_3"/>
    <property type="match status" value="1"/>
</dbReference>
<dbReference type="PANTHER" id="PTHR46889">
    <property type="entry name" value="TRANSPOSASE INSF FOR INSERTION SEQUENCE IS3B-RELATED"/>
    <property type="match status" value="1"/>
</dbReference>
<keyword evidence="3" id="KW-1185">Reference proteome</keyword>
<proteinExistence type="predicted"/>
<organism evidence="2 3">
    <name type="scientific">Calderihabitans maritimus</name>
    <dbReference type="NCBI Taxonomy" id="1246530"/>
    <lineage>
        <taxon>Bacteria</taxon>
        <taxon>Bacillati</taxon>
        <taxon>Bacillota</taxon>
        <taxon>Clostridia</taxon>
        <taxon>Neomoorellales</taxon>
        <taxon>Calderihabitantaceae</taxon>
        <taxon>Calderihabitans</taxon>
    </lineage>
</organism>
<gene>
    <name evidence="2" type="ORF">KKC1_16030</name>
</gene>
<dbReference type="InterPro" id="IPR050900">
    <property type="entry name" value="Transposase_IS3/IS150/IS904"/>
</dbReference>
<protein>
    <submittedName>
        <fullName evidence="2">Transposase and inactivated derivatives</fullName>
    </submittedName>
</protein>
<dbReference type="Proteomes" id="UP000197032">
    <property type="component" value="Unassembled WGS sequence"/>
</dbReference>
<dbReference type="InterPro" id="IPR001584">
    <property type="entry name" value="Integrase_cat-core"/>
</dbReference>
<dbReference type="GO" id="GO:0003676">
    <property type="term" value="F:nucleic acid binding"/>
    <property type="evidence" value="ECO:0007669"/>
    <property type="project" value="InterPro"/>
</dbReference>
<dbReference type="InterPro" id="IPR012337">
    <property type="entry name" value="RNaseH-like_sf"/>
</dbReference>
<sequence length="109" mass="12758">MPVIRTDSGPQFLSDAFEATCRNLGLEHERLPFKTPNKNAHIEAFHRILEEECLSLYEFQSYAEAYQVVTEFIKYYNDTRIHSSINYLSPREFHKAFIQNSAKRSVIKA</sequence>
<dbReference type="AlphaFoldDB" id="A0A1Z5HSE0"/>
<dbReference type="EMBL" id="BDGJ01000081">
    <property type="protein sequence ID" value="GAW92449.1"/>
    <property type="molecule type" value="Genomic_DNA"/>
</dbReference>
<name>A0A1Z5HSE0_9FIRM</name>
<reference evidence="3" key="1">
    <citation type="journal article" date="2017" name="Appl. Environ. Microbiol.">
        <title>Genomic analysis of Calderihabitans maritimus KKC1, a thermophilic hydrogenogenic carboxydotrophic bacterium isolated from marine sediment.</title>
        <authorList>
            <person name="Omae K."/>
            <person name="Yoneda Y."/>
            <person name="Fukuyama Y."/>
            <person name="Yoshida T."/>
            <person name="Sako Y."/>
        </authorList>
    </citation>
    <scope>NUCLEOTIDE SEQUENCE [LARGE SCALE GENOMIC DNA]</scope>
    <source>
        <strain evidence="3">KKC1</strain>
    </source>
</reference>
<dbReference type="SUPFAM" id="SSF53098">
    <property type="entry name" value="Ribonuclease H-like"/>
    <property type="match status" value="1"/>
</dbReference>
<dbReference type="Gene3D" id="3.30.420.10">
    <property type="entry name" value="Ribonuclease H-like superfamily/Ribonuclease H"/>
    <property type="match status" value="1"/>
</dbReference>
<feature type="domain" description="Integrase catalytic" evidence="1">
    <location>
        <begin position="1"/>
        <end position="98"/>
    </location>
</feature>
<comment type="caution">
    <text evidence="2">The sequence shown here is derived from an EMBL/GenBank/DDBJ whole genome shotgun (WGS) entry which is preliminary data.</text>
</comment>
<accession>A0A1Z5HSE0</accession>
<evidence type="ECO:0000313" key="3">
    <source>
        <dbReference type="Proteomes" id="UP000197032"/>
    </source>
</evidence>
<dbReference type="GO" id="GO:0015074">
    <property type="term" value="P:DNA integration"/>
    <property type="evidence" value="ECO:0007669"/>
    <property type="project" value="InterPro"/>
</dbReference>
<dbReference type="PANTHER" id="PTHR46889:SF4">
    <property type="entry name" value="TRANSPOSASE INSO FOR INSERTION SEQUENCE ELEMENT IS911B-RELATED"/>
    <property type="match status" value="1"/>
</dbReference>
<dbReference type="PROSITE" id="PS50994">
    <property type="entry name" value="INTEGRASE"/>
    <property type="match status" value="1"/>
</dbReference>
<dbReference type="OrthoDB" id="1725825at2"/>
<dbReference type="InterPro" id="IPR036397">
    <property type="entry name" value="RNaseH_sf"/>
</dbReference>
<evidence type="ECO:0000259" key="1">
    <source>
        <dbReference type="PROSITE" id="PS50994"/>
    </source>
</evidence>